<evidence type="ECO:0000313" key="2">
    <source>
        <dbReference type="EMBL" id="GAA4799562.1"/>
    </source>
</evidence>
<feature type="transmembrane region" description="Helical" evidence="1">
    <location>
        <begin position="6"/>
        <end position="28"/>
    </location>
</feature>
<feature type="transmembrane region" description="Helical" evidence="1">
    <location>
        <begin position="489"/>
        <end position="507"/>
    </location>
</feature>
<keyword evidence="1" id="KW-0812">Transmembrane</keyword>
<feature type="transmembrane region" description="Helical" evidence="1">
    <location>
        <begin position="233"/>
        <end position="254"/>
    </location>
</feature>
<keyword evidence="1" id="KW-0472">Membrane</keyword>
<accession>A0ABP9BUX9</accession>
<feature type="transmembrane region" description="Helical" evidence="1">
    <location>
        <begin position="414"/>
        <end position="433"/>
    </location>
</feature>
<feature type="transmembrane region" description="Helical" evidence="1">
    <location>
        <begin position="63"/>
        <end position="84"/>
    </location>
</feature>
<proteinExistence type="predicted"/>
<dbReference type="EMBL" id="BAABKP010000005">
    <property type="protein sequence ID" value="GAA4799562.1"/>
    <property type="molecule type" value="Genomic_DNA"/>
</dbReference>
<feature type="transmembrane region" description="Helical" evidence="1">
    <location>
        <begin position="284"/>
        <end position="302"/>
    </location>
</feature>
<feature type="transmembrane region" description="Helical" evidence="1">
    <location>
        <begin position="35"/>
        <end position="57"/>
    </location>
</feature>
<reference evidence="3" key="1">
    <citation type="journal article" date="2019" name="Int. J. Syst. Evol. Microbiol.">
        <title>The Global Catalogue of Microorganisms (GCM) 10K type strain sequencing project: providing services to taxonomists for standard genome sequencing and annotation.</title>
        <authorList>
            <consortium name="The Broad Institute Genomics Platform"/>
            <consortium name="The Broad Institute Genome Sequencing Center for Infectious Disease"/>
            <person name="Wu L."/>
            <person name="Ma J."/>
        </authorList>
    </citation>
    <scope>NUCLEOTIDE SEQUENCE [LARGE SCALE GENOMIC DNA]</scope>
    <source>
        <strain evidence="3">JCM 18541</strain>
    </source>
</reference>
<protein>
    <submittedName>
        <fullName evidence="2">Uncharacterized protein</fullName>
    </submittedName>
</protein>
<evidence type="ECO:0000256" key="1">
    <source>
        <dbReference type="SAM" id="Phobius"/>
    </source>
</evidence>
<keyword evidence="1" id="KW-1133">Transmembrane helix</keyword>
<comment type="caution">
    <text evidence="2">The sequence shown here is derived from an EMBL/GenBank/DDBJ whole genome shotgun (WGS) entry which is preliminary data.</text>
</comment>
<name>A0ABP9BUX9_9MICC</name>
<feature type="transmembrane region" description="Helical" evidence="1">
    <location>
        <begin position="199"/>
        <end position="221"/>
    </location>
</feature>
<keyword evidence="3" id="KW-1185">Reference proteome</keyword>
<evidence type="ECO:0000313" key="3">
    <source>
        <dbReference type="Proteomes" id="UP001500187"/>
    </source>
</evidence>
<feature type="transmembrane region" description="Helical" evidence="1">
    <location>
        <begin position="390"/>
        <end position="409"/>
    </location>
</feature>
<feature type="transmembrane region" description="Helical" evidence="1">
    <location>
        <begin position="453"/>
        <end position="477"/>
    </location>
</feature>
<gene>
    <name evidence="2" type="ORF">GCM10023352_19320</name>
</gene>
<dbReference type="Pfam" id="PF20176">
    <property type="entry name" value="DUF6541"/>
    <property type="match status" value="1"/>
</dbReference>
<organism evidence="2 3">
    <name type="scientific">Rothia endophytica</name>
    <dbReference type="NCBI Taxonomy" id="1324766"/>
    <lineage>
        <taxon>Bacteria</taxon>
        <taxon>Bacillati</taxon>
        <taxon>Actinomycetota</taxon>
        <taxon>Actinomycetes</taxon>
        <taxon>Micrococcales</taxon>
        <taxon>Micrococcaceae</taxon>
        <taxon>Rothia</taxon>
    </lineage>
</organism>
<feature type="transmembrane region" description="Helical" evidence="1">
    <location>
        <begin position="308"/>
        <end position="328"/>
    </location>
</feature>
<dbReference type="InterPro" id="IPR046671">
    <property type="entry name" value="DUF6541"/>
</dbReference>
<sequence>MEWSLALFPALVAVAIVVVPGLIIAVAAGQKGFEALGVAPAISIAVVAISAILAPGLGITWSLWVPLGFSLLLALLAAGITFTARRLRFEDAPHRPEEQAVRRTWFSSGQAWAYGALVIAGILLTRNITNAIGNPDWVSQTYDVNFHLNAIRYIVDTGNASSLNVASMTAGDNPVEFYPAAWHAIAALILQLTNADVPVIANTMSLVVGAFVWPLSVIYMVRNLFKVTGPTMLVTGAITAAFTGFPLLLIYFGVLYPNSLGVAVMPVGLALLAQLFRAAQTARVSTVPAVFLGILVALGTALAHPNAIMSLLVMVVPLFAFVAGRQIVRALQRSVNPWVAALQVAGMAGLLWLIWFLWGVVRPPQEAGGWEPGQSQSGAVGEFITSNPVAMGHLWLISLLVLAGIYPLLRTRMVWLVASWAYIGFFYVAIRSMSWEDGRDWFTGVWYHDPFRVASIVPVIAIPLAVAAVDALVRALIAHPRLSALGKPTLVMGAIAALLTGGIAYGTQTATYMKSFVETSFWVYHPDEEAALLTQDEYDLLDSLNEHVPEDATIIVNPWTGAGLAYAMSDREVTAYHTNYSLTDDIEVLNQDLEEVLTNPEVCEVIERHNAKYALFFGHREVNEWINGPHTQQYSSLEYLADPEVIDSGQVAQVLDRVGGATLYEITACD</sequence>
<feature type="transmembrane region" description="Helical" evidence="1">
    <location>
        <begin position="340"/>
        <end position="361"/>
    </location>
</feature>
<feature type="transmembrane region" description="Helical" evidence="1">
    <location>
        <begin position="105"/>
        <end position="124"/>
    </location>
</feature>
<dbReference type="Proteomes" id="UP001500187">
    <property type="component" value="Unassembled WGS sequence"/>
</dbReference>
<feature type="transmembrane region" description="Helical" evidence="1">
    <location>
        <begin position="260"/>
        <end position="277"/>
    </location>
</feature>